<dbReference type="RefSeq" id="WP_208044715.1">
    <property type="nucleotide sequence ID" value="NZ_JAGDYL010000004.1"/>
</dbReference>
<proteinExistence type="predicted"/>
<evidence type="ECO:0000313" key="2">
    <source>
        <dbReference type="EMBL" id="MBO1804217.1"/>
    </source>
</evidence>
<keyword evidence="3" id="KW-1185">Reference proteome</keyword>
<gene>
    <name evidence="2" type="ORF">J4H91_02640</name>
</gene>
<accession>A0A939RVR2</accession>
<keyword evidence="1" id="KW-0732">Signal</keyword>
<protein>
    <recommendedName>
        <fullName evidence="4">DUF1439 domain-containing protein</fullName>
    </recommendedName>
</protein>
<feature type="signal peptide" evidence="1">
    <location>
        <begin position="1"/>
        <end position="33"/>
    </location>
</feature>
<evidence type="ECO:0000256" key="1">
    <source>
        <dbReference type="SAM" id="SignalP"/>
    </source>
</evidence>
<dbReference type="AlphaFoldDB" id="A0A939RVR2"/>
<evidence type="ECO:0000313" key="3">
    <source>
        <dbReference type="Proteomes" id="UP000664398"/>
    </source>
</evidence>
<evidence type="ECO:0008006" key="4">
    <source>
        <dbReference type="Google" id="ProtNLM"/>
    </source>
</evidence>
<organism evidence="2 3">
    <name type="scientific">Leucobacter ruminantium</name>
    <dbReference type="NCBI Taxonomy" id="1289170"/>
    <lineage>
        <taxon>Bacteria</taxon>
        <taxon>Bacillati</taxon>
        <taxon>Actinomycetota</taxon>
        <taxon>Actinomycetes</taxon>
        <taxon>Micrococcales</taxon>
        <taxon>Microbacteriaceae</taxon>
        <taxon>Leucobacter</taxon>
    </lineage>
</organism>
<dbReference type="EMBL" id="JAGDYL010000004">
    <property type="protein sequence ID" value="MBO1804217.1"/>
    <property type="molecule type" value="Genomic_DNA"/>
</dbReference>
<dbReference type="Proteomes" id="UP000664398">
    <property type="component" value="Unassembled WGS sequence"/>
</dbReference>
<reference evidence="2" key="1">
    <citation type="submission" date="2021-03" db="EMBL/GenBank/DDBJ databases">
        <title>Leucobacter chromiisoli sp. nov., isolated from chromium-containing soil of chemical plant.</title>
        <authorList>
            <person name="Xu Z."/>
        </authorList>
    </citation>
    <scope>NUCLEOTIDE SEQUENCE</scope>
    <source>
        <strain evidence="2">A2</strain>
    </source>
</reference>
<comment type="caution">
    <text evidence="2">The sequence shown here is derived from an EMBL/GenBank/DDBJ whole genome shotgun (WGS) entry which is preliminary data.</text>
</comment>
<name>A0A939RVR2_9MICO</name>
<sequence length="196" mass="20856">MVVNRVTRAPRAFTAAAVVTVALPLCLTACATAEDLGNRAAELRAANDSDLLAVPVERVYEVSSFELTEPQALSSLGEVAGSQLRHSGYVVLSDDVITEAELSFELVGVQSASFTLTEPTVIRRAEGETDPVYVAGDLTVGDREPYPATVKLTPTVIDEDALEFSLDFELPADLPFAENGLVPSEFSARIALTAEL</sequence>
<feature type="chain" id="PRO_5037647594" description="DUF1439 domain-containing protein" evidence="1">
    <location>
        <begin position="34"/>
        <end position="196"/>
    </location>
</feature>